<comment type="caution">
    <text evidence="1">The sequence shown here is derived from an EMBL/GenBank/DDBJ whole genome shotgun (WGS) entry which is preliminary data.</text>
</comment>
<evidence type="ECO:0000313" key="1">
    <source>
        <dbReference type="EMBL" id="KAJ3558268.1"/>
    </source>
</evidence>
<proteinExistence type="predicted"/>
<organism evidence="1 2">
    <name type="scientific">Phlebia brevispora</name>
    <dbReference type="NCBI Taxonomy" id="194682"/>
    <lineage>
        <taxon>Eukaryota</taxon>
        <taxon>Fungi</taxon>
        <taxon>Dikarya</taxon>
        <taxon>Basidiomycota</taxon>
        <taxon>Agaricomycotina</taxon>
        <taxon>Agaricomycetes</taxon>
        <taxon>Polyporales</taxon>
        <taxon>Meruliaceae</taxon>
        <taxon>Phlebia</taxon>
    </lineage>
</organism>
<reference evidence="1" key="1">
    <citation type="submission" date="2022-07" db="EMBL/GenBank/DDBJ databases">
        <title>Genome Sequence of Phlebia brevispora.</title>
        <authorList>
            <person name="Buettner E."/>
        </authorList>
    </citation>
    <scope>NUCLEOTIDE SEQUENCE</scope>
    <source>
        <strain evidence="1">MPL23</strain>
    </source>
</reference>
<keyword evidence="2" id="KW-1185">Reference proteome</keyword>
<dbReference type="Proteomes" id="UP001148662">
    <property type="component" value="Unassembled WGS sequence"/>
</dbReference>
<evidence type="ECO:0000313" key="2">
    <source>
        <dbReference type="Proteomes" id="UP001148662"/>
    </source>
</evidence>
<gene>
    <name evidence="1" type="ORF">NM688_g1020</name>
</gene>
<protein>
    <submittedName>
        <fullName evidence="1">Uncharacterized protein</fullName>
    </submittedName>
</protein>
<dbReference type="EMBL" id="JANHOG010000099">
    <property type="protein sequence ID" value="KAJ3558268.1"/>
    <property type="molecule type" value="Genomic_DNA"/>
</dbReference>
<accession>A0ACC1TCJ1</accession>
<sequence length="753" mass="84266">MREYDAVMPSEQPLPTLKTPQGDAIQISVSHFLSGILPPLRNGIDAATVVDTLLHTGNRASRPISSTGRWRGFPNEPMHAKGTAKQVFRPLENIVRSILETSGVAKSSLSLYINSRPTESEDRHQEFLPDVYLSNARPGSWQDIVAFGELKKKAGYEDVRDNVNKVTNSMTKCMYNDPRRRFVFAFTIDNANMRLWFCDRARIWVSAPFNFITDHIPVVHFFLSLIYADPADIGLDPTMIPLGDGRHYDIMVRSNDRCMTTYRTVDVLFSGSPEVLCYKGTRAWKARKVVDGQEVGEPVVLKDSWISASRPPEAVVLEKVRKVELPTELKSEADAAFLTVECYGDVYLTSSDGDALDCTRLCSQDYIHYQRVKSRAALDDTNRTSDTGVPAYLVHHRVVFKEVCKTLEEETSLTAILRALARIALVLQAMHSDGWIHRDISSRNILVRDDGVALLGDLEYTKKIGKEDEIRVGTPDYIAAEVAEQDYNFTLFPGGCIPPAVLKTYPEKCEAAKDKMPARGESRKRFPFRYNPLHDLESLWWTAVYFLVNKEIVLISTPGGPMAPDESPTEFGIANFAHGAFATELFLNRNGRRNCLSLPNRFMDRFSEAGFHECLYPSHIESIGSGAASGLHQIFHDALQVVADVEGYDKLIVRGITYISPENYLARMKAFASPSPSPSPKPANERGSPSSSEWSSEDGSVSGSSSKRRRISTYEDDLPVLPERPEISKRLRPYLQRRAKNASRGQVLTGRVG</sequence>
<name>A0ACC1TCJ1_9APHY</name>